<evidence type="ECO:0000313" key="12">
    <source>
        <dbReference type="EMBL" id="KAK6978148.1"/>
    </source>
</evidence>
<dbReference type="GO" id="GO:0008374">
    <property type="term" value="F:O-acyltransferase activity"/>
    <property type="evidence" value="ECO:0007669"/>
    <property type="project" value="InterPro"/>
</dbReference>
<evidence type="ECO:0000259" key="9">
    <source>
        <dbReference type="SMART" id="SM00382"/>
    </source>
</evidence>
<organism evidence="12 13">
    <name type="scientific">Favolaschia claudopus</name>
    <dbReference type="NCBI Taxonomy" id="2862362"/>
    <lineage>
        <taxon>Eukaryota</taxon>
        <taxon>Fungi</taxon>
        <taxon>Dikarya</taxon>
        <taxon>Basidiomycota</taxon>
        <taxon>Agaricomycotina</taxon>
        <taxon>Agaricomycetes</taxon>
        <taxon>Agaricomycetidae</taxon>
        <taxon>Agaricales</taxon>
        <taxon>Marasmiineae</taxon>
        <taxon>Mycenaceae</taxon>
        <taxon>Favolaschia</taxon>
    </lineage>
</organism>
<dbReference type="GO" id="GO:0097352">
    <property type="term" value="P:autophagosome maturation"/>
    <property type="evidence" value="ECO:0007669"/>
    <property type="project" value="TreeGrafter"/>
</dbReference>
<dbReference type="SMART" id="SM00382">
    <property type="entry name" value="AAA"/>
    <property type="match status" value="2"/>
</dbReference>
<dbReference type="Pfam" id="PF00004">
    <property type="entry name" value="AAA"/>
    <property type="match status" value="2"/>
</dbReference>
<dbReference type="Pfam" id="PF09336">
    <property type="entry name" value="Vps4_C"/>
    <property type="match status" value="1"/>
</dbReference>
<dbReference type="InterPro" id="IPR003960">
    <property type="entry name" value="ATPase_AAA_CS"/>
</dbReference>
<dbReference type="GO" id="GO:0005524">
    <property type="term" value="F:ATP binding"/>
    <property type="evidence" value="ECO:0007669"/>
    <property type="project" value="UniProtKB-KW"/>
</dbReference>
<dbReference type="InterPro" id="IPR027417">
    <property type="entry name" value="P-loop_NTPase"/>
</dbReference>
<dbReference type="SUPFAM" id="SSF52540">
    <property type="entry name" value="P-loop containing nucleoside triphosphate hydrolases"/>
    <property type="match status" value="2"/>
</dbReference>
<gene>
    <name evidence="12" type="ORF">R3P38DRAFT_3411245</name>
</gene>
<evidence type="ECO:0000256" key="2">
    <source>
        <dbReference type="ARBA" id="ARBA00006914"/>
    </source>
</evidence>
<dbReference type="InterPro" id="IPR003593">
    <property type="entry name" value="AAA+_ATPase"/>
</dbReference>
<dbReference type="Gene3D" id="3.40.50.300">
    <property type="entry name" value="P-loop containing nucleotide triphosphate hydrolases"/>
    <property type="match status" value="2"/>
</dbReference>
<dbReference type="Pfam" id="PF17862">
    <property type="entry name" value="AAA_lid_3"/>
    <property type="match status" value="2"/>
</dbReference>
<dbReference type="PROSITE" id="PS00674">
    <property type="entry name" value="AAA"/>
    <property type="match status" value="2"/>
</dbReference>
<feature type="compositionally biased region" description="Pro residues" evidence="7">
    <location>
        <begin position="1"/>
        <end position="12"/>
    </location>
</feature>
<dbReference type="CDD" id="cd07987">
    <property type="entry name" value="LPLAT_MGAT-like"/>
    <property type="match status" value="1"/>
</dbReference>
<feature type="domain" description="CDC48 N-terminal subdomain" evidence="11">
    <location>
        <begin position="29"/>
        <end position="112"/>
    </location>
</feature>
<sequence>MADPSGAPPQPGPNDVSTAILRPKKSPNRLLVDEAATDDNSVATLNPATMEVLGLFRGDTVIIRGKKRRDTVLICLSSDDVEEGRVQLNKVARNNLRVKLGDLVGVHPCLDIKYGKRVHILPFDDSVEGLSGNIFDVYLKPYFLEAYRPVRKGDTFLVRGGMRTVEFKVMETDPAEFCIVAQDTVIHTEGDPVKREDEESNLNDVGYDDIGGCRKQMAQIRELVELPLRHPQLFKSIGIKPPRGILMFGPPGTGKTLMARAVANETGAFFFLINGPEIMSKMAGESESNLRKAFEEAEKNSPAIIFIDEIDSIAPKREKTNGEVERRVVSQLLTLMDGLKARSNVVVMAATNRPNSIDPALRRFGRFDREVDIGIPDPTGRLEILRIHTKNMKLAEDVDLEQIAADTHGYVGSDVASLCSEAAMQQIREKMDLIDLDEDTIDAEVLDSLGVTMDNFRFALGTSNPSALRETVVEVPTVKWDDVGGLEKVKQELQETVQYPVEHPEKFLKYGMSPSKGVLFYGPPGTGKTMLAKAIANECNANFISIKGPELLTMWFGESEANVRDVFDKARAAAPCVMFFDELDSIAKARGGSSGDGGGAGDRVLNQILTEMDGMNAKKNVFIIGATNRPDQIDSALLRPGRLDQLIYIPLPDEPSRLSILKACLKKSPVSQSVDLNFLAKSTHGFSGADLTEICQRAAKLAIRESIDADIRRTREKREKDEAAGEDEKMVEDDNEEEEEDPVPEITREHFEEAMKFARRSVSDQDIRRYEMFSQNLAQSRGFGNNFKFPEGEGGRLSNASRTLSANSLRDRLSKLTTTPLVPVATALQANIDFVPARIPRKRRFQMLAVALWSVGIIVATVAFLLLCSYPPLWPFLAMYQIWALWIDRSPEHGGRTSPWFRSIKFWTYFADYYPASFLKEADLPADRPYLFGYHPHGIIGMGAVATFATEATGFSKAFPGIKPHLLTLTSNFKIPFYRDVILAMGICSVSKKSCSNILKRGRGSAITIVVGGAAESLNAQPGTADLTLRKRLGFIKLAIRHGADLVPVFSFGENDIYEQMPNERGTTVFKVQEKFKSVFGFTLPLFHGRGLLNYNLGLMPYRRQIVAVIGRPIHVTQTENPSLEEVMRIQKLYIEELERIWNTYKDVFAKARRRELSIIA</sequence>
<dbReference type="InterPro" id="IPR041569">
    <property type="entry name" value="AAA_lid_3"/>
</dbReference>
<dbReference type="GO" id="GO:0030970">
    <property type="term" value="P:retrograde protein transport, ER to cytosol"/>
    <property type="evidence" value="ECO:0007669"/>
    <property type="project" value="TreeGrafter"/>
</dbReference>
<dbReference type="CDD" id="cd19519">
    <property type="entry name" value="RecA-like_CDC48_r1-like"/>
    <property type="match status" value="1"/>
</dbReference>
<evidence type="ECO:0000256" key="8">
    <source>
        <dbReference type="SAM" id="Phobius"/>
    </source>
</evidence>
<dbReference type="GO" id="GO:0031593">
    <property type="term" value="F:polyubiquitin modification-dependent protein binding"/>
    <property type="evidence" value="ECO:0007669"/>
    <property type="project" value="TreeGrafter"/>
</dbReference>
<dbReference type="GO" id="GO:0005829">
    <property type="term" value="C:cytosol"/>
    <property type="evidence" value="ECO:0007669"/>
    <property type="project" value="TreeGrafter"/>
</dbReference>
<dbReference type="InterPro" id="IPR003338">
    <property type="entry name" value="CDC4_N-term_subdom"/>
</dbReference>
<dbReference type="GO" id="GO:0051228">
    <property type="term" value="P:mitotic spindle disassembly"/>
    <property type="evidence" value="ECO:0007669"/>
    <property type="project" value="TreeGrafter"/>
</dbReference>
<comment type="similarity">
    <text evidence="1">Belongs to the diacylglycerol acyltransferase family.</text>
</comment>
<dbReference type="InterPro" id="IPR009010">
    <property type="entry name" value="Asp_de-COase-like_dom_sf"/>
</dbReference>
<dbReference type="Gene3D" id="1.10.8.60">
    <property type="match status" value="1"/>
</dbReference>
<keyword evidence="8" id="KW-1133">Transmembrane helix</keyword>
<feature type="compositionally biased region" description="Basic and acidic residues" evidence="7">
    <location>
        <begin position="713"/>
        <end position="728"/>
    </location>
</feature>
<dbReference type="FunFam" id="1.10.8.60:FF:000004">
    <property type="entry name" value="Cell division control 48"/>
    <property type="match status" value="1"/>
</dbReference>
<dbReference type="PANTHER" id="PTHR23077:SF171">
    <property type="entry name" value="NUCLEAR VALOSIN-CONTAINING PROTEIN-LIKE"/>
    <property type="match status" value="1"/>
</dbReference>
<feature type="compositionally biased region" description="Acidic residues" evidence="7">
    <location>
        <begin position="729"/>
        <end position="743"/>
    </location>
</feature>
<dbReference type="Proteomes" id="UP001362999">
    <property type="component" value="Unassembled WGS sequence"/>
</dbReference>
<dbReference type="CDD" id="cd19528">
    <property type="entry name" value="RecA-like_CDC48_r2-like"/>
    <property type="match status" value="1"/>
</dbReference>
<dbReference type="Gene3D" id="2.40.40.20">
    <property type="match status" value="1"/>
</dbReference>
<evidence type="ECO:0000259" key="10">
    <source>
        <dbReference type="SMART" id="SM01072"/>
    </source>
</evidence>
<reference evidence="12 13" key="1">
    <citation type="journal article" date="2024" name="J Genomics">
        <title>Draft genome sequencing and assembly of Favolaschia claudopus CIRM-BRFM 2984 isolated from oak limbs.</title>
        <authorList>
            <person name="Navarro D."/>
            <person name="Drula E."/>
            <person name="Chaduli D."/>
            <person name="Cazenave R."/>
            <person name="Ahrendt S."/>
            <person name="Wang J."/>
            <person name="Lipzen A."/>
            <person name="Daum C."/>
            <person name="Barry K."/>
            <person name="Grigoriev I.V."/>
            <person name="Favel A."/>
            <person name="Rosso M.N."/>
            <person name="Martin F."/>
        </authorList>
    </citation>
    <scope>NUCLEOTIDE SEQUENCE [LARGE SCALE GENOMIC DNA]</scope>
    <source>
        <strain evidence="12 13">CIRM-BRFM 2984</strain>
    </source>
</reference>
<evidence type="ECO:0000259" key="11">
    <source>
        <dbReference type="SMART" id="SM01073"/>
    </source>
</evidence>
<dbReference type="InterPro" id="IPR003959">
    <property type="entry name" value="ATPase_AAA_core"/>
</dbReference>
<dbReference type="FunFam" id="3.40.50.300:FF:000012">
    <property type="entry name" value="Transitional endoplasmic reticulum ATPase"/>
    <property type="match status" value="1"/>
</dbReference>
<evidence type="ECO:0000256" key="3">
    <source>
        <dbReference type="ARBA" id="ARBA00022679"/>
    </source>
</evidence>
<dbReference type="SUPFAM" id="SSF50692">
    <property type="entry name" value="ADC-like"/>
    <property type="match status" value="1"/>
</dbReference>
<evidence type="ECO:0000256" key="1">
    <source>
        <dbReference type="ARBA" id="ARBA00005420"/>
    </source>
</evidence>
<dbReference type="FunFam" id="3.40.50.300:FF:000048">
    <property type="entry name" value="Transitional endoplasmic reticulum ATPase"/>
    <property type="match status" value="1"/>
</dbReference>
<dbReference type="InterPro" id="IPR029067">
    <property type="entry name" value="CDC48_domain_2-like_sf"/>
</dbReference>
<dbReference type="InterPro" id="IPR005938">
    <property type="entry name" value="AAA_ATPase_CDC48"/>
</dbReference>
<dbReference type="Pfam" id="PF02359">
    <property type="entry name" value="CDC48_N"/>
    <property type="match status" value="1"/>
</dbReference>
<dbReference type="GO" id="GO:0005741">
    <property type="term" value="C:mitochondrial outer membrane"/>
    <property type="evidence" value="ECO:0007669"/>
    <property type="project" value="UniProtKB-ARBA"/>
</dbReference>
<dbReference type="PANTHER" id="PTHR23077">
    <property type="entry name" value="AAA-FAMILY ATPASE"/>
    <property type="match status" value="1"/>
</dbReference>
<proteinExistence type="inferred from homology"/>
<comment type="similarity">
    <text evidence="2">Belongs to the AAA ATPase family.</text>
</comment>
<feature type="domain" description="AAA+ ATPase" evidence="9">
    <location>
        <begin position="514"/>
        <end position="653"/>
    </location>
</feature>
<name>A0AAV9ZE81_9AGAR</name>
<comment type="caution">
    <text evidence="12">The sequence shown here is derived from an EMBL/GenBank/DDBJ whole genome shotgun (WGS) entry which is preliminary data.</text>
</comment>
<dbReference type="FunFam" id="2.40.40.20:FF:000003">
    <property type="entry name" value="Transitional endoplasmic reticulum ATPase"/>
    <property type="match status" value="1"/>
</dbReference>
<dbReference type="Pfam" id="PF02933">
    <property type="entry name" value="CDC48_2"/>
    <property type="match status" value="1"/>
</dbReference>
<dbReference type="InterPro" id="IPR004201">
    <property type="entry name" value="Cdc48_dom2"/>
</dbReference>
<keyword evidence="8" id="KW-0812">Transmembrane</keyword>
<dbReference type="GO" id="GO:0034098">
    <property type="term" value="C:VCP-NPL4-UFD1 AAA ATPase complex"/>
    <property type="evidence" value="ECO:0007669"/>
    <property type="project" value="TreeGrafter"/>
</dbReference>
<dbReference type="NCBIfam" id="TIGR01243">
    <property type="entry name" value="CDC48"/>
    <property type="match status" value="1"/>
</dbReference>
<evidence type="ECO:0000256" key="5">
    <source>
        <dbReference type="ARBA" id="ARBA00022840"/>
    </source>
</evidence>
<protein>
    <submittedName>
        <fullName evidence="12">AAA ATPase</fullName>
    </submittedName>
</protein>
<dbReference type="InterPro" id="IPR015415">
    <property type="entry name" value="Spast_Vps4_C"/>
</dbReference>
<evidence type="ECO:0000256" key="4">
    <source>
        <dbReference type="ARBA" id="ARBA00022741"/>
    </source>
</evidence>
<keyword evidence="8" id="KW-0472">Membrane</keyword>
<dbReference type="GO" id="GO:0016887">
    <property type="term" value="F:ATP hydrolysis activity"/>
    <property type="evidence" value="ECO:0007669"/>
    <property type="project" value="InterPro"/>
</dbReference>
<feature type="region of interest" description="Disordered" evidence="7">
    <location>
        <begin position="713"/>
        <end position="744"/>
    </location>
</feature>
<dbReference type="GO" id="GO:0005634">
    <property type="term" value="C:nucleus"/>
    <property type="evidence" value="ECO:0007669"/>
    <property type="project" value="TreeGrafter"/>
</dbReference>
<evidence type="ECO:0000256" key="7">
    <source>
        <dbReference type="SAM" id="MobiDB-lite"/>
    </source>
</evidence>
<dbReference type="SMART" id="SM01073">
    <property type="entry name" value="CDC48_N"/>
    <property type="match status" value="1"/>
</dbReference>
<dbReference type="InterPro" id="IPR007130">
    <property type="entry name" value="DAGAT"/>
</dbReference>
<evidence type="ECO:0000256" key="6">
    <source>
        <dbReference type="ARBA" id="ARBA00023315"/>
    </source>
</evidence>
<dbReference type="FunFam" id="3.10.330.10:FF:000001">
    <property type="entry name" value="Cell division control 48"/>
    <property type="match status" value="1"/>
</dbReference>
<evidence type="ECO:0000313" key="13">
    <source>
        <dbReference type="Proteomes" id="UP001362999"/>
    </source>
</evidence>
<dbReference type="EMBL" id="JAWWNJ010000161">
    <property type="protein sequence ID" value="KAK6978148.1"/>
    <property type="molecule type" value="Genomic_DNA"/>
</dbReference>
<dbReference type="GO" id="GO:0071630">
    <property type="term" value="P:nuclear protein quality control by the ubiquitin-proteasome system"/>
    <property type="evidence" value="ECO:0007669"/>
    <property type="project" value="UniProtKB-ARBA"/>
</dbReference>
<keyword evidence="5" id="KW-0067">ATP-binding</keyword>
<dbReference type="AlphaFoldDB" id="A0AAV9ZE81"/>
<dbReference type="Pfam" id="PF03982">
    <property type="entry name" value="DAGAT"/>
    <property type="match status" value="1"/>
</dbReference>
<feature type="region of interest" description="Disordered" evidence="7">
    <location>
        <begin position="1"/>
        <end position="21"/>
    </location>
</feature>
<dbReference type="SUPFAM" id="SSF54585">
    <property type="entry name" value="Cdc48 domain 2-like"/>
    <property type="match status" value="1"/>
</dbReference>
<feature type="domain" description="CDC48" evidence="10">
    <location>
        <begin position="129"/>
        <end position="195"/>
    </location>
</feature>
<keyword evidence="4" id="KW-0547">Nucleotide-binding</keyword>
<keyword evidence="6" id="KW-0012">Acyltransferase</keyword>
<keyword evidence="3" id="KW-0808">Transferase</keyword>
<feature type="transmembrane region" description="Helical" evidence="8">
    <location>
        <begin position="847"/>
        <end position="867"/>
    </location>
</feature>
<keyword evidence="13" id="KW-1185">Reference proteome</keyword>
<dbReference type="SMART" id="SM01072">
    <property type="entry name" value="CDC48_2"/>
    <property type="match status" value="1"/>
</dbReference>
<accession>A0AAV9ZE81</accession>
<dbReference type="InterPro" id="IPR050168">
    <property type="entry name" value="AAA_ATPase_domain"/>
</dbReference>
<dbReference type="Gene3D" id="3.10.330.10">
    <property type="match status" value="1"/>
</dbReference>
<feature type="domain" description="AAA+ ATPase" evidence="9">
    <location>
        <begin position="241"/>
        <end position="377"/>
    </location>
</feature>
<dbReference type="Gene3D" id="6.10.20.150">
    <property type="match status" value="1"/>
</dbReference>